<evidence type="ECO:0000256" key="1">
    <source>
        <dbReference type="SAM" id="MobiDB-lite"/>
    </source>
</evidence>
<name>A0A0D0AZE3_9AGAM</name>
<protein>
    <submittedName>
        <fullName evidence="2">Unplaced genomic scaffold CY34scaffold_201, whole genome shotgun sequence</fullName>
    </submittedName>
</protein>
<feature type="region of interest" description="Disordered" evidence="1">
    <location>
        <begin position="39"/>
        <end position="68"/>
    </location>
</feature>
<reference evidence="3" key="2">
    <citation type="submission" date="2015-01" db="EMBL/GenBank/DDBJ databases">
        <title>Evolutionary Origins and Diversification of the Mycorrhizal Mutualists.</title>
        <authorList>
            <consortium name="DOE Joint Genome Institute"/>
            <consortium name="Mycorrhizal Genomics Consortium"/>
            <person name="Kohler A."/>
            <person name="Kuo A."/>
            <person name="Nagy L.G."/>
            <person name="Floudas D."/>
            <person name="Copeland A."/>
            <person name="Barry K.W."/>
            <person name="Cichocki N."/>
            <person name="Veneault-Fourrey C."/>
            <person name="LaButti K."/>
            <person name="Lindquist E.A."/>
            <person name="Lipzen A."/>
            <person name="Lundell T."/>
            <person name="Morin E."/>
            <person name="Murat C."/>
            <person name="Riley R."/>
            <person name="Ohm R."/>
            <person name="Sun H."/>
            <person name="Tunlid A."/>
            <person name="Henrissat B."/>
            <person name="Grigoriev I.V."/>
            <person name="Hibbett D.S."/>
            <person name="Martin F."/>
        </authorList>
    </citation>
    <scope>NUCLEOTIDE SEQUENCE [LARGE SCALE GENOMIC DNA]</scope>
    <source>
        <strain evidence="3">UH-Slu-Lm8-n1</strain>
    </source>
</reference>
<evidence type="ECO:0000313" key="3">
    <source>
        <dbReference type="Proteomes" id="UP000054485"/>
    </source>
</evidence>
<proteinExistence type="predicted"/>
<accession>A0A0D0AZE3</accession>
<dbReference type="AlphaFoldDB" id="A0A0D0AZE3"/>
<dbReference type="Proteomes" id="UP000054485">
    <property type="component" value="Unassembled WGS sequence"/>
</dbReference>
<sequence length="68" mass="7486">MSEPECELQALGTDIVAESQLPLALAVLRRFNLSRLRTPSDKTSTYTEGLTPTAPSGVLIEQHRSMTR</sequence>
<dbReference type="InParanoid" id="A0A0D0AZE3"/>
<dbReference type="EMBL" id="KN835332">
    <property type="protein sequence ID" value="KIK39697.1"/>
    <property type="molecule type" value="Genomic_DNA"/>
</dbReference>
<reference evidence="2 3" key="1">
    <citation type="submission" date="2014-04" db="EMBL/GenBank/DDBJ databases">
        <authorList>
            <consortium name="DOE Joint Genome Institute"/>
            <person name="Kuo A."/>
            <person name="Ruytinx J."/>
            <person name="Rineau F."/>
            <person name="Colpaert J."/>
            <person name="Kohler A."/>
            <person name="Nagy L.G."/>
            <person name="Floudas D."/>
            <person name="Copeland A."/>
            <person name="Barry K.W."/>
            <person name="Cichocki N."/>
            <person name="Veneault-Fourrey C."/>
            <person name="LaButti K."/>
            <person name="Lindquist E.A."/>
            <person name="Lipzen A."/>
            <person name="Lundell T."/>
            <person name="Morin E."/>
            <person name="Murat C."/>
            <person name="Sun H."/>
            <person name="Tunlid A."/>
            <person name="Henrissat B."/>
            <person name="Grigoriev I.V."/>
            <person name="Hibbett D.S."/>
            <person name="Martin F."/>
            <person name="Nordberg H.P."/>
            <person name="Cantor M.N."/>
            <person name="Hua S.X."/>
        </authorList>
    </citation>
    <scope>NUCLEOTIDE SEQUENCE [LARGE SCALE GENOMIC DNA]</scope>
    <source>
        <strain evidence="2 3">UH-Slu-Lm8-n1</strain>
    </source>
</reference>
<dbReference type="HOGENOM" id="CLU_2795639_0_0_1"/>
<organism evidence="2 3">
    <name type="scientific">Suillus luteus UH-Slu-Lm8-n1</name>
    <dbReference type="NCBI Taxonomy" id="930992"/>
    <lineage>
        <taxon>Eukaryota</taxon>
        <taxon>Fungi</taxon>
        <taxon>Dikarya</taxon>
        <taxon>Basidiomycota</taxon>
        <taxon>Agaricomycotina</taxon>
        <taxon>Agaricomycetes</taxon>
        <taxon>Agaricomycetidae</taxon>
        <taxon>Boletales</taxon>
        <taxon>Suillineae</taxon>
        <taxon>Suillaceae</taxon>
        <taxon>Suillus</taxon>
    </lineage>
</organism>
<keyword evidence="3" id="KW-1185">Reference proteome</keyword>
<feature type="compositionally biased region" description="Polar residues" evidence="1">
    <location>
        <begin position="39"/>
        <end position="54"/>
    </location>
</feature>
<evidence type="ECO:0000313" key="2">
    <source>
        <dbReference type="EMBL" id="KIK39697.1"/>
    </source>
</evidence>
<gene>
    <name evidence="2" type="ORF">CY34DRAFT_807982</name>
</gene>